<protein>
    <submittedName>
        <fullName evidence="4">Uncharacterized protein</fullName>
    </submittedName>
</protein>
<evidence type="ECO:0000313" key="5">
    <source>
        <dbReference type="Proteomes" id="UP001168821"/>
    </source>
</evidence>
<organism evidence="4 5">
    <name type="scientific">Zophobas morio</name>
    <dbReference type="NCBI Taxonomy" id="2755281"/>
    <lineage>
        <taxon>Eukaryota</taxon>
        <taxon>Metazoa</taxon>
        <taxon>Ecdysozoa</taxon>
        <taxon>Arthropoda</taxon>
        <taxon>Hexapoda</taxon>
        <taxon>Insecta</taxon>
        <taxon>Pterygota</taxon>
        <taxon>Neoptera</taxon>
        <taxon>Endopterygota</taxon>
        <taxon>Coleoptera</taxon>
        <taxon>Polyphaga</taxon>
        <taxon>Cucujiformia</taxon>
        <taxon>Tenebrionidae</taxon>
        <taxon>Zophobas</taxon>
    </lineage>
</organism>
<name>A0AA38HXK0_9CUCU</name>
<feature type="signal peptide" evidence="3">
    <location>
        <begin position="1"/>
        <end position="18"/>
    </location>
</feature>
<dbReference type="InterPro" id="IPR003591">
    <property type="entry name" value="Leu-rich_rpt_typical-subtyp"/>
</dbReference>
<dbReference type="InterPro" id="IPR001611">
    <property type="entry name" value="Leu-rich_rpt"/>
</dbReference>
<feature type="chain" id="PRO_5041309526" evidence="3">
    <location>
        <begin position="19"/>
        <end position="292"/>
    </location>
</feature>
<evidence type="ECO:0000256" key="1">
    <source>
        <dbReference type="ARBA" id="ARBA00022614"/>
    </source>
</evidence>
<dbReference type="InterPro" id="IPR032675">
    <property type="entry name" value="LRR_dom_sf"/>
</dbReference>
<proteinExistence type="predicted"/>
<dbReference type="PROSITE" id="PS51450">
    <property type="entry name" value="LRR"/>
    <property type="match status" value="1"/>
</dbReference>
<gene>
    <name evidence="4" type="ORF">Zmor_023161</name>
</gene>
<dbReference type="SUPFAM" id="SSF52058">
    <property type="entry name" value="L domain-like"/>
    <property type="match status" value="1"/>
</dbReference>
<dbReference type="Pfam" id="PF13855">
    <property type="entry name" value="LRR_8"/>
    <property type="match status" value="2"/>
</dbReference>
<keyword evidence="5" id="KW-1185">Reference proteome</keyword>
<keyword evidence="2" id="KW-0677">Repeat</keyword>
<dbReference type="EMBL" id="JALNTZ010000007">
    <property type="protein sequence ID" value="KAJ3645511.1"/>
    <property type="molecule type" value="Genomic_DNA"/>
</dbReference>
<dbReference type="AlphaFoldDB" id="A0AA38HXK0"/>
<evidence type="ECO:0000313" key="4">
    <source>
        <dbReference type="EMBL" id="KAJ3645511.1"/>
    </source>
</evidence>
<comment type="caution">
    <text evidence="4">The sequence shown here is derived from an EMBL/GenBank/DDBJ whole genome shotgun (WGS) entry which is preliminary data.</text>
</comment>
<sequence length="292" mass="33499">MESVIAALLLIQLLTTQAIKYTVVTETNSVIHRDRDFIESQEGAKKIVVEDDFHVLDEDMIQIRHKTPIFLMEKNYVLHKLEAGAFSDQEISESIVITNSQITVIPTAAFRNLKIFELILKDNEITHVEEEAITDLPNLEVINLSKNKIMLLHDNSFVDAPARFIDLAFNELEEVREKWFSFMSEKEAVMVLLDNNMIRSVDPRSFDGLNLGILNLRDNRIRELPGEIFENDTLSVVYLQNNNLEMLPEAFFDLTHLNLADLTGNSLDCESQKKLEKFHEDSLATVVFEKSC</sequence>
<dbReference type="Gene3D" id="3.80.10.10">
    <property type="entry name" value="Ribonuclease Inhibitor"/>
    <property type="match status" value="2"/>
</dbReference>
<dbReference type="SMART" id="SM00369">
    <property type="entry name" value="LRR_TYP"/>
    <property type="match status" value="3"/>
</dbReference>
<dbReference type="PANTHER" id="PTHR24366">
    <property type="entry name" value="IG(IMMUNOGLOBULIN) AND LRR(LEUCINE RICH REPEAT) DOMAINS"/>
    <property type="match status" value="1"/>
</dbReference>
<evidence type="ECO:0000256" key="3">
    <source>
        <dbReference type="SAM" id="SignalP"/>
    </source>
</evidence>
<reference evidence="4" key="1">
    <citation type="journal article" date="2023" name="G3 (Bethesda)">
        <title>Whole genome assemblies of Zophobas morio and Tenebrio molitor.</title>
        <authorList>
            <person name="Kaur S."/>
            <person name="Stinson S.A."/>
            <person name="diCenzo G.C."/>
        </authorList>
    </citation>
    <scope>NUCLEOTIDE SEQUENCE</scope>
    <source>
        <strain evidence="4">QUZm001</strain>
    </source>
</reference>
<keyword evidence="3" id="KW-0732">Signal</keyword>
<evidence type="ECO:0000256" key="2">
    <source>
        <dbReference type="ARBA" id="ARBA00022737"/>
    </source>
</evidence>
<accession>A0AA38HXK0</accession>
<dbReference type="Proteomes" id="UP001168821">
    <property type="component" value="Unassembled WGS sequence"/>
</dbReference>
<keyword evidence="1" id="KW-0433">Leucine-rich repeat</keyword>